<dbReference type="OrthoDB" id="6850497at2"/>
<protein>
    <recommendedName>
        <fullName evidence="3">AP2 domain-containing protein</fullName>
    </recommendedName>
</protein>
<reference evidence="1 2" key="1">
    <citation type="submission" date="2015-02" db="EMBL/GenBank/DDBJ databases">
        <title>Pseudomonas helleri sp. nov. and Pseudomonas weihenstephanensis sp. nov., isolated from raw cows milk.</title>
        <authorList>
            <person name="von Neubeck M."/>
            <person name="Huptas C."/>
            <person name="Wenning M."/>
            <person name="Scherer S."/>
        </authorList>
    </citation>
    <scope>NUCLEOTIDE SEQUENCE [LARGE SCALE GENOMIC DNA]</scope>
    <source>
        <strain evidence="1 2">DSM 29166</strain>
    </source>
</reference>
<dbReference type="PATRIC" id="fig|1608994.3.peg.1852"/>
<name>A0A0J6IRQ3_9PSED</name>
<evidence type="ECO:0008006" key="3">
    <source>
        <dbReference type="Google" id="ProtNLM"/>
    </source>
</evidence>
<dbReference type="Proteomes" id="UP000036325">
    <property type="component" value="Unassembled WGS sequence"/>
</dbReference>
<dbReference type="EMBL" id="JYLF01000002">
    <property type="protein sequence ID" value="KMN14898.1"/>
    <property type="molecule type" value="Genomic_DNA"/>
</dbReference>
<accession>A0A0J6J4R3</accession>
<dbReference type="RefSeq" id="WP_048363433.1">
    <property type="nucleotide sequence ID" value="NZ_JAAEBV010000005.1"/>
</dbReference>
<accession>A0A0J6IRQ3</accession>
<dbReference type="Gene3D" id="1.20.5.2050">
    <property type="match status" value="1"/>
</dbReference>
<dbReference type="AlphaFoldDB" id="A0A0J6IRQ3"/>
<gene>
    <name evidence="1" type="ORF">TU86_06265</name>
</gene>
<evidence type="ECO:0000313" key="2">
    <source>
        <dbReference type="Proteomes" id="UP000036325"/>
    </source>
</evidence>
<organism evidence="1 2">
    <name type="scientific">Pseudomonas weihenstephanensis</name>
    <dbReference type="NCBI Taxonomy" id="1608994"/>
    <lineage>
        <taxon>Bacteria</taxon>
        <taxon>Pseudomonadati</taxon>
        <taxon>Pseudomonadota</taxon>
        <taxon>Gammaproteobacteria</taxon>
        <taxon>Pseudomonadales</taxon>
        <taxon>Pseudomonadaceae</taxon>
        <taxon>Pseudomonas</taxon>
    </lineage>
</organism>
<evidence type="ECO:0000313" key="1">
    <source>
        <dbReference type="EMBL" id="KMN14898.1"/>
    </source>
</evidence>
<sequence length="218" mass="25311">MSKCNPFLPNQHFIYPLKHQNGEIYAWKVDIQRSGKVHIQVFEISEYGSEEAALLAAERVRNQWVLKMPLSFSYEHRQRLMPHNTSGHPGVYRIQSNNIEYWRATTRIHGYNLSKSFRIDRYGDEQAKLMALQERERQLTLCNEPYEVAMEKLQQHFSQTSARVRENRIKAAMIKKAPEPSVEPSPNPFLEPLLPISAEQASLSISRHLAANSKENTH</sequence>
<comment type="caution">
    <text evidence="1">The sequence shown here is derived from an EMBL/GenBank/DDBJ whole genome shotgun (WGS) entry which is preliminary data.</text>
</comment>
<proteinExistence type="predicted"/>